<dbReference type="Gene3D" id="3.30.1330.10">
    <property type="entry name" value="PurM-like, N-terminal domain"/>
    <property type="match status" value="1"/>
</dbReference>
<dbReference type="SUPFAM" id="SSF55326">
    <property type="entry name" value="PurM N-terminal domain-like"/>
    <property type="match status" value="1"/>
</dbReference>
<sequence length="250" mass="27397">MVINSMKYRDISLVSVNKEDILVIACDSCGGIGSKERDVVKVDPKIMGYYTTQVALMEVIAVGARPIAVINPLSVEMNNTGKKILQGIKKAVNRVKTKGDIAINGSTEENIPVVQTAMGLTVIGVMKKRDFNHSRTRLGDIAVVIGEPKVGEEVIEQGESGVFNLDMLQALLKKDYVNEILPVGSKGILYEIKEMARINCLNYKLYKNMPLDIEKTAGPSTCAIVSLKEHDVAKLLDDFDIPITPIAFFN</sequence>
<feature type="domain" description="PurM-like N-terminal" evidence="1">
    <location>
        <begin position="12"/>
        <end position="126"/>
    </location>
</feature>
<reference evidence="2" key="2">
    <citation type="submission" date="2024-06" db="EMBL/GenBank/DDBJ databases">
        <authorList>
            <person name="Petrova K.O."/>
            <person name="Toshchakov S.V."/>
            <person name="Boltjanskaja Y.V."/>
            <person name="Kevbrin V."/>
        </authorList>
    </citation>
    <scope>NUCLEOTIDE SEQUENCE</scope>
    <source>
        <strain evidence="2">Z-910T</strain>
    </source>
</reference>
<reference evidence="2" key="1">
    <citation type="journal article" date="2013" name="Extremophiles">
        <title>Proteinivorax tanatarense gen. nov., sp. nov., an anaerobic, haloalkaliphilic, proteolytic bacterium isolated from a decaying algal bloom, and proposal of Proteinivoraceae fam. nov.</title>
        <authorList>
            <person name="Kevbrin V."/>
            <person name="Boltyanskaya Y."/>
            <person name="Zhilina T."/>
            <person name="Kolganova T."/>
            <person name="Lavrentjeva E."/>
            <person name="Kuznetsov B."/>
        </authorList>
    </citation>
    <scope>NUCLEOTIDE SEQUENCE</scope>
    <source>
        <strain evidence="2">Z-910T</strain>
    </source>
</reference>
<accession>A0AAU7VIV7</accession>
<dbReference type="AlphaFoldDB" id="A0AAU7VIV7"/>
<dbReference type="InterPro" id="IPR016188">
    <property type="entry name" value="PurM-like_N"/>
</dbReference>
<dbReference type="InterPro" id="IPR036921">
    <property type="entry name" value="PurM-like_N_sf"/>
</dbReference>
<proteinExistence type="predicted"/>
<dbReference type="Pfam" id="PF00586">
    <property type="entry name" value="AIRS"/>
    <property type="match status" value="1"/>
</dbReference>
<dbReference type="RefSeq" id="WP_350342826.1">
    <property type="nucleotide sequence ID" value="NZ_CP158367.1"/>
</dbReference>
<protein>
    <submittedName>
        <fullName evidence="2">AIR synthase related protein</fullName>
    </submittedName>
</protein>
<organism evidence="2">
    <name type="scientific">Proteinivorax tanatarense</name>
    <dbReference type="NCBI Taxonomy" id="1260629"/>
    <lineage>
        <taxon>Bacteria</taxon>
        <taxon>Bacillati</taxon>
        <taxon>Bacillota</taxon>
        <taxon>Clostridia</taxon>
        <taxon>Eubacteriales</taxon>
        <taxon>Proteinivoracaceae</taxon>
        <taxon>Proteinivorax</taxon>
    </lineage>
</organism>
<evidence type="ECO:0000313" key="2">
    <source>
        <dbReference type="EMBL" id="XBX74068.1"/>
    </source>
</evidence>
<gene>
    <name evidence="2" type="ORF">PRVXT_002088</name>
</gene>
<evidence type="ECO:0000259" key="1">
    <source>
        <dbReference type="Pfam" id="PF00586"/>
    </source>
</evidence>
<name>A0AAU7VIV7_9FIRM</name>
<dbReference type="EMBL" id="CP158367">
    <property type="protein sequence ID" value="XBX74068.1"/>
    <property type="molecule type" value="Genomic_DNA"/>
</dbReference>